<reference evidence="2 3" key="1">
    <citation type="journal article" date="2014" name="Nature">
        <title>An environmental bacterial taxon with a large and distinct metabolic repertoire.</title>
        <authorList>
            <person name="Wilson M.C."/>
            <person name="Mori T."/>
            <person name="Ruckert C."/>
            <person name="Uria A.R."/>
            <person name="Helf M.J."/>
            <person name="Takada K."/>
            <person name="Gernert C."/>
            <person name="Steffens U.A."/>
            <person name="Heycke N."/>
            <person name="Schmitt S."/>
            <person name="Rinke C."/>
            <person name="Helfrich E.J."/>
            <person name="Brachmann A.O."/>
            <person name="Gurgui C."/>
            <person name="Wakimoto T."/>
            <person name="Kracht M."/>
            <person name="Crusemann M."/>
            <person name="Hentschel U."/>
            <person name="Abe I."/>
            <person name="Matsunaga S."/>
            <person name="Kalinowski J."/>
            <person name="Takeyama H."/>
            <person name="Piel J."/>
        </authorList>
    </citation>
    <scope>NUCLEOTIDE SEQUENCE [LARGE SCALE GENOMIC DNA]</scope>
    <source>
        <strain evidence="3">TSY1</strain>
    </source>
</reference>
<organism evidence="2 3">
    <name type="scientific">Entotheonella factor</name>
    <dbReference type="NCBI Taxonomy" id="1429438"/>
    <lineage>
        <taxon>Bacteria</taxon>
        <taxon>Pseudomonadati</taxon>
        <taxon>Nitrospinota/Tectimicrobiota group</taxon>
        <taxon>Candidatus Tectimicrobiota</taxon>
        <taxon>Candidatus Entotheonellia</taxon>
        <taxon>Candidatus Entotheonellales</taxon>
        <taxon>Candidatus Entotheonellaceae</taxon>
        <taxon>Candidatus Entotheonella</taxon>
    </lineage>
</organism>
<feature type="domain" description="Cupin type-2" evidence="1">
    <location>
        <begin position="40"/>
        <end position="104"/>
    </location>
</feature>
<gene>
    <name evidence="2" type="ORF">ETSY1_29335</name>
</gene>
<sequence length="111" mass="12266">MAVFRMYTGDDNETHLEEQDLESHPILKSATETKHIFFREMAAGTFVDWHPAPQRQYVIILEGELEIGFGDGSTRRFGKGDARLVEDTTGHGHTTRAVGDGPVLTAVVPLA</sequence>
<dbReference type="AlphaFoldDB" id="W4LEJ0"/>
<proteinExistence type="predicted"/>
<dbReference type="Gene3D" id="2.60.120.10">
    <property type="entry name" value="Jelly Rolls"/>
    <property type="match status" value="1"/>
</dbReference>
<dbReference type="SUPFAM" id="SSF51182">
    <property type="entry name" value="RmlC-like cupins"/>
    <property type="match status" value="1"/>
</dbReference>
<dbReference type="InterPro" id="IPR013096">
    <property type="entry name" value="Cupin_2"/>
</dbReference>
<dbReference type="HOGENOM" id="CLU_120735_2_0_7"/>
<evidence type="ECO:0000259" key="1">
    <source>
        <dbReference type="Pfam" id="PF07883"/>
    </source>
</evidence>
<dbReference type="InterPro" id="IPR014710">
    <property type="entry name" value="RmlC-like_jellyroll"/>
</dbReference>
<comment type="caution">
    <text evidence="2">The sequence shown here is derived from an EMBL/GenBank/DDBJ whole genome shotgun (WGS) entry which is preliminary data.</text>
</comment>
<accession>W4LEJ0</accession>
<protein>
    <recommendedName>
        <fullName evidence="1">Cupin type-2 domain-containing protein</fullName>
    </recommendedName>
</protein>
<evidence type="ECO:0000313" key="2">
    <source>
        <dbReference type="EMBL" id="ETW95761.1"/>
    </source>
</evidence>
<keyword evidence="3" id="KW-1185">Reference proteome</keyword>
<dbReference type="InterPro" id="IPR011051">
    <property type="entry name" value="RmlC_Cupin_sf"/>
</dbReference>
<dbReference type="EMBL" id="AZHW01000874">
    <property type="protein sequence ID" value="ETW95761.1"/>
    <property type="molecule type" value="Genomic_DNA"/>
</dbReference>
<evidence type="ECO:0000313" key="3">
    <source>
        <dbReference type="Proteomes" id="UP000019141"/>
    </source>
</evidence>
<name>W4LEJ0_ENTF1</name>
<dbReference type="Pfam" id="PF07883">
    <property type="entry name" value="Cupin_2"/>
    <property type="match status" value="1"/>
</dbReference>
<dbReference type="Proteomes" id="UP000019141">
    <property type="component" value="Unassembled WGS sequence"/>
</dbReference>